<reference evidence="2" key="2">
    <citation type="submission" date="2020-09" db="EMBL/GenBank/DDBJ databases">
        <authorList>
            <person name="Sun Q."/>
            <person name="Ohkuma M."/>
        </authorList>
    </citation>
    <scope>NUCLEOTIDE SEQUENCE</scope>
    <source>
        <strain evidence="2">JCM 3131</strain>
    </source>
</reference>
<proteinExistence type="predicted"/>
<evidence type="ECO:0000313" key="2">
    <source>
        <dbReference type="EMBL" id="GGQ85556.1"/>
    </source>
</evidence>
<evidence type="ECO:0000313" key="3">
    <source>
        <dbReference type="Proteomes" id="UP000620156"/>
    </source>
</evidence>
<sequence length="192" mass="19390">MEAHRELPVAALTGVRPAGAPRRAVRHPGASQACGWTAPYRSERACTTASTACCRRAGGPAGARGGPRRAPGSGRQAVSSTAFRAEGPVHLVEAGGDGVQAEGAARGVVDAHDDRHDVRAQGRRGGGLPVQDVVGPGAADGRGDECGAGPEPFGQEGGPAAPAALDGHAVHIRGKNAVTVATRIPVLSRRWT</sequence>
<evidence type="ECO:0000256" key="1">
    <source>
        <dbReference type="SAM" id="MobiDB-lite"/>
    </source>
</evidence>
<organism evidence="2 3">
    <name type="scientific">Streptomyces ruber</name>
    <dbReference type="NCBI Taxonomy" id="83378"/>
    <lineage>
        <taxon>Bacteria</taxon>
        <taxon>Bacillati</taxon>
        <taxon>Actinomycetota</taxon>
        <taxon>Actinomycetes</taxon>
        <taxon>Kitasatosporales</taxon>
        <taxon>Streptomycetaceae</taxon>
        <taxon>Streptomyces</taxon>
    </lineage>
</organism>
<protein>
    <submittedName>
        <fullName evidence="2">Uncharacterized protein</fullName>
    </submittedName>
</protein>
<dbReference type="EMBL" id="BMQK01000023">
    <property type="protein sequence ID" value="GGQ85556.1"/>
    <property type="molecule type" value="Genomic_DNA"/>
</dbReference>
<feature type="region of interest" description="Disordered" evidence="1">
    <location>
        <begin position="119"/>
        <end position="162"/>
    </location>
</feature>
<comment type="caution">
    <text evidence="2">The sequence shown here is derived from an EMBL/GenBank/DDBJ whole genome shotgun (WGS) entry which is preliminary data.</text>
</comment>
<dbReference type="Proteomes" id="UP000620156">
    <property type="component" value="Unassembled WGS sequence"/>
</dbReference>
<accession>A0A918BQ27</accession>
<gene>
    <name evidence="2" type="ORF">GCM10010145_63770</name>
</gene>
<reference evidence="2" key="1">
    <citation type="journal article" date="2014" name="Int. J. Syst. Evol. Microbiol.">
        <title>Complete genome sequence of Corynebacterium casei LMG S-19264T (=DSM 44701T), isolated from a smear-ripened cheese.</title>
        <authorList>
            <consortium name="US DOE Joint Genome Institute (JGI-PGF)"/>
            <person name="Walter F."/>
            <person name="Albersmeier A."/>
            <person name="Kalinowski J."/>
            <person name="Ruckert C."/>
        </authorList>
    </citation>
    <scope>NUCLEOTIDE SEQUENCE</scope>
    <source>
        <strain evidence="2">JCM 3131</strain>
    </source>
</reference>
<name>A0A918BQ27_9ACTN</name>
<dbReference type="AlphaFoldDB" id="A0A918BQ27"/>
<keyword evidence="3" id="KW-1185">Reference proteome</keyword>